<proteinExistence type="predicted"/>
<dbReference type="PANTHER" id="PTHR22893">
    <property type="entry name" value="NADH OXIDOREDUCTASE-RELATED"/>
    <property type="match status" value="1"/>
</dbReference>
<dbReference type="PANTHER" id="PTHR22893:SF91">
    <property type="entry name" value="NADPH DEHYDROGENASE 2-RELATED"/>
    <property type="match status" value="1"/>
</dbReference>
<evidence type="ECO:0000256" key="1">
    <source>
        <dbReference type="SAM" id="MobiDB-lite"/>
    </source>
</evidence>
<dbReference type="Proteomes" id="UP000683000">
    <property type="component" value="Unassembled WGS sequence"/>
</dbReference>
<comment type="caution">
    <text evidence="3">The sequence shown here is derived from an EMBL/GenBank/DDBJ whole genome shotgun (WGS) entry which is preliminary data.</text>
</comment>
<organism evidence="3 4">
    <name type="scientific">Boletus reticuloceps</name>
    <dbReference type="NCBI Taxonomy" id="495285"/>
    <lineage>
        <taxon>Eukaryota</taxon>
        <taxon>Fungi</taxon>
        <taxon>Dikarya</taxon>
        <taxon>Basidiomycota</taxon>
        <taxon>Agaricomycotina</taxon>
        <taxon>Agaricomycetes</taxon>
        <taxon>Agaricomycetidae</taxon>
        <taxon>Boletales</taxon>
        <taxon>Boletineae</taxon>
        <taxon>Boletaceae</taxon>
        <taxon>Boletoideae</taxon>
        <taxon>Boletus</taxon>
    </lineage>
</organism>
<dbReference type="GO" id="GO:0016491">
    <property type="term" value="F:oxidoreductase activity"/>
    <property type="evidence" value="ECO:0007669"/>
    <property type="project" value="InterPro"/>
</dbReference>
<evidence type="ECO:0000259" key="2">
    <source>
        <dbReference type="Pfam" id="PF00724"/>
    </source>
</evidence>
<dbReference type="CDD" id="cd02933">
    <property type="entry name" value="OYE_like_FMN"/>
    <property type="match status" value="1"/>
</dbReference>
<feature type="region of interest" description="Disordered" evidence="1">
    <location>
        <begin position="125"/>
        <end position="145"/>
    </location>
</feature>
<protein>
    <recommendedName>
        <fullName evidence="2">NADH:flavin oxidoreductase/NADH oxidase N-terminal domain-containing protein</fullName>
    </recommendedName>
</protein>
<dbReference type="InterPro" id="IPR045247">
    <property type="entry name" value="Oye-like"/>
</dbReference>
<dbReference type="InterPro" id="IPR013785">
    <property type="entry name" value="Aldolase_TIM"/>
</dbReference>
<dbReference type="Gene3D" id="3.20.20.70">
    <property type="entry name" value="Aldolase class I"/>
    <property type="match status" value="1"/>
</dbReference>
<dbReference type="Pfam" id="PF00724">
    <property type="entry name" value="Oxidored_FMN"/>
    <property type="match status" value="1"/>
</dbReference>
<evidence type="ECO:0000313" key="4">
    <source>
        <dbReference type="Proteomes" id="UP000683000"/>
    </source>
</evidence>
<name>A0A8I2YW24_9AGAM</name>
<accession>A0A8I2YW24</accession>
<dbReference type="AlphaFoldDB" id="A0A8I2YW24"/>
<evidence type="ECO:0000313" key="3">
    <source>
        <dbReference type="EMBL" id="KAG6380374.1"/>
    </source>
</evidence>
<dbReference type="GO" id="GO:0010181">
    <property type="term" value="F:FMN binding"/>
    <property type="evidence" value="ECO:0007669"/>
    <property type="project" value="InterPro"/>
</dbReference>
<dbReference type="OrthoDB" id="276546at2759"/>
<dbReference type="EMBL" id="JAGFBS010000003">
    <property type="protein sequence ID" value="KAG6380374.1"/>
    <property type="molecule type" value="Genomic_DNA"/>
</dbReference>
<dbReference type="InterPro" id="IPR001155">
    <property type="entry name" value="OxRdtase_FMN_N"/>
</dbReference>
<sequence>MTSIQQTPALFKPIKVGRLTLQHRVVLAPLTRFRAYASHVPGPQHASYYSQRGSASGTLLITEATSISHDAGGYAHVPGIYTDEQIKGWQKVTDAVHAKGSYIFLQLWALGRTADIDFLEKQDPPSPYVSASSVPLTGKSKPPRPLTESEIQDYIVAYAKAASNAVHGAGFDGVEIHGANGYLPDQFLQTLSNIRTDRWGGGEEGRTRFTREVVDAVVDAVGEDRVGIRISPWGTSQDMGMPDPRPTFAYLATALRDRHPKLAYLHAIEPLVSGGADIYSTNNDFLRDIWNGGEGGEERVFISAGGYTRETALRTAENKEGLIAFGRLYISNPDLPVRLQEDITLTPPDRSKYYQVGNLTPSGYSDWPFADGKVRETDGKL</sequence>
<reference evidence="3" key="1">
    <citation type="submission" date="2021-03" db="EMBL/GenBank/DDBJ databases">
        <title>Evolutionary innovations through gain and loss of genes in the ectomycorrhizal Boletales.</title>
        <authorList>
            <person name="Wu G."/>
            <person name="Miyauchi S."/>
            <person name="Morin E."/>
            <person name="Yang Z.-L."/>
            <person name="Xu J."/>
            <person name="Martin F.M."/>
        </authorList>
    </citation>
    <scope>NUCLEOTIDE SEQUENCE</scope>
    <source>
        <strain evidence="3">BR01</strain>
    </source>
</reference>
<keyword evidence="4" id="KW-1185">Reference proteome</keyword>
<gene>
    <name evidence="3" type="ORF">JVT61DRAFT_8487</name>
</gene>
<dbReference type="SUPFAM" id="SSF51395">
    <property type="entry name" value="FMN-linked oxidoreductases"/>
    <property type="match status" value="1"/>
</dbReference>
<feature type="domain" description="NADH:flavin oxidoreductase/NADH oxidase N-terminal" evidence="2">
    <location>
        <begin position="10"/>
        <end position="344"/>
    </location>
</feature>